<accession>A0A6M3LM55</accession>
<reference evidence="1" key="1">
    <citation type="submission" date="2020-03" db="EMBL/GenBank/DDBJ databases">
        <title>The deep terrestrial virosphere.</title>
        <authorList>
            <person name="Holmfeldt K."/>
            <person name="Nilsson E."/>
            <person name="Simone D."/>
            <person name="Lopez-Fernandez M."/>
            <person name="Wu X."/>
            <person name="de Brujin I."/>
            <person name="Lundin D."/>
            <person name="Andersson A."/>
            <person name="Bertilsson S."/>
            <person name="Dopson M."/>
        </authorList>
    </citation>
    <scope>NUCLEOTIDE SEQUENCE</scope>
    <source>
        <strain evidence="1">MM415B05264</strain>
    </source>
</reference>
<proteinExistence type="predicted"/>
<dbReference type="EMBL" id="MT143331">
    <property type="protein sequence ID" value="QJA95643.1"/>
    <property type="molecule type" value="Genomic_DNA"/>
</dbReference>
<protein>
    <submittedName>
        <fullName evidence="1">Uncharacterized protein</fullName>
    </submittedName>
</protein>
<organism evidence="1">
    <name type="scientific">viral metagenome</name>
    <dbReference type="NCBI Taxonomy" id="1070528"/>
    <lineage>
        <taxon>unclassified sequences</taxon>
        <taxon>metagenomes</taxon>
        <taxon>organismal metagenomes</taxon>
    </lineage>
</organism>
<evidence type="ECO:0000313" key="1">
    <source>
        <dbReference type="EMBL" id="QJA95643.1"/>
    </source>
</evidence>
<dbReference type="AlphaFoldDB" id="A0A6M3LM55"/>
<sequence length="58" mass="6558">MKIQLSVPDERIKKVKSTWDEKEANELLTQGWILMSAGIAHKDDAGFQAKTIFILANK</sequence>
<name>A0A6M3LM55_9ZZZZ</name>
<gene>
    <name evidence="1" type="ORF">MM415B05264_0008</name>
</gene>